<evidence type="ECO:0000256" key="1">
    <source>
        <dbReference type="ARBA" id="ARBA00022723"/>
    </source>
</evidence>
<dbReference type="SUPFAM" id="SSF51556">
    <property type="entry name" value="Metallo-dependent hydrolases"/>
    <property type="match status" value="1"/>
</dbReference>
<keyword evidence="1" id="KW-0479">Metal-binding</keyword>
<sequence>VLDRARNNSIIGMQTICTKISEFENILSIANNEKNIWCSIGTHPHNAEHDIISPEQIFNLSKNDKVIGIGETGLDYYYENSPKESQKHSFIQHIRISKKSGLPLIIHAREADQDIIDILKSENNDNDIKGVVHCFTATKDMAIKALELDLYISFSGIITFKNAEHIRECCKIVPKNRILIETDAPFLAPTPNRGKRNEPSYIVETLKTVAELKKIEIKEMAEITTNNFFNLFTKAVL</sequence>
<keyword evidence="2" id="KW-0378">Hydrolase</keyword>
<evidence type="ECO:0008006" key="4">
    <source>
        <dbReference type="Google" id="ProtNLM"/>
    </source>
</evidence>
<dbReference type="EMBL" id="UINC01112544">
    <property type="protein sequence ID" value="SVC81565.1"/>
    <property type="molecule type" value="Genomic_DNA"/>
</dbReference>
<feature type="non-terminal residue" evidence="3">
    <location>
        <position position="1"/>
    </location>
</feature>
<dbReference type="InterPro" id="IPR032466">
    <property type="entry name" value="Metal_Hydrolase"/>
</dbReference>
<protein>
    <recommendedName>
        <fullName evidence="4">LuxR family transcriptional regulator</fullName>
    </recommendedName>
</protein>
<dbReference type="PIRSF" id="PIRSF005902">
    <property type="entry name" value="DNase_TatD"/>
    <property type="match status" value="1"/>
</dbReference>
<dbReference type="InterPro" id="IPR001130">
    <property type="entry name" value="TatD-like"/>
</dbReference>
<evidence type="ECO:0000313" key="3">
    <source>
        <dbReference type="EMBL" id="SVC81565.1"/>
    </source>
</evidence>
<dbReference type="PANTHER" id="PTHR46124:SF2">
    <property type="entry name" value="D-AMINOACYL-TRNA DEACYLASE"/>
    <property type="match status" value="1"/>
</dbReference>
<dbReference type="InterPro" id="IPR015991">
    <property type="entry name" value="TatD/YcfH-like"/>
</dbReference>
<gene>
    <name evidence="3" type="ORF">METZ01_LOCUS334419</name>
</gene>
<accession>A0A382Q9F5</accession>
<reference evidence="3" key="1">
    <citation type="submission" date="2018-05" db="EMBL/GenBank/DDBJ databases">
        <authorList>
            <person name="Lanie J.A."/>
            <person name="Ng W.-L."/>
            <person name="Kazmierczak K.M."/>
            <person name="Andrzejewski T.M."/>
            <person name="Davidsen T.M."/>
            <person name="Wayne K.J."/>
            <person name="Tettelin H."/>
            <person name="Glass J.I."/>
            <person name="Rusch D."/>
            <person name="Podicherti R."/>
            <person name="Tsui H.-C.T."/>
            <person name="Winkler M.E."/>
        </authorList>
    </citation>
    <scope>NUCLEOTIDE SEQUENCE</scope>
</reference>
<dbReference type="Pfam" id="PF01026">
    <property type="entry name" value="TatD_DNase"/>
    <property type="match status" value="1"/>
</dbReference>
<dbReference type="FunFam" id="3.20.20.140:FF:000005">
    <property type="entry name" value="TatD family hydrolase"/>
    <property type="match status" value="1"/>
</dbReference>
<evidence type="ECO:0000256" key="2">
    <source>
        <dbReference type="ARBA" id="ARBA00022801"/>
    </source>
</evidence>
<dbReference type="CDD" id="cd01310">
    <property type="entry name" value="TatD_DNAse"/>
    <property type="match status" value="1"/>
</dbReference>
<dbReference type="NCBIfam" id="TIGR00010">
    <property type="entry name" value="YchF/TatD family DNA exonuclease"/>
    <property type="match status" value="1"/>
</dbReference>
<name>A0A382Q9F5_9ZZZZ</name>
<organism evidence="3">
    <name type="scientific">marine metagenome</name>
    <dbReference type="NCBI Taxonomy" id="408172"/>
    <lineage>
        <taxon>unclassified sequences</taxon>
        <taxon>metagenomes</taxon>
        <taxon>ecological metagenomes</taxon>
    </lineage>
</organism>
<dbReference type="Gene3D" id="3.20.20.140">
    <property type="entry name" value="Metal-dependent hydrolases"/>
    <property type="match status" value="1"/>
</dbReference>
<dbReference type="GO" id="GO:0016788">
    <property type="term" value="F:hydrolase activity, acting on ester bonds"/>
    <property type="evidence" value="ECO:0007669"/>
    <property type="project" value="InterPro"/>
</dbReference>
<dbReference type="GO" id="GO:0004536">
    <property type="term" value="F:DNA nuclease activity"/>
    <property type="evidence" value="ECO:0007669"/>
    <property type="project" value="InterPro"/>
</dbReference>
<dbReference type="PANTHER" id="PTHR46124">
    <property type="entry name" value="D-AMINOACYL-TRNA DEACYLASE"/>
    <property type="match status" value="1"/>
</dbReference>
<proteinExistence type="predicted"/>
<dbReference type="GO" id="GO:0046872">
    <property type="term" value="F:metal ion binding"/>
    <property type="evidence" value="ECO:0007669"/>
    <property type="project" value="UniProtKB-KW"/>
</dbReference>
<dbReference type="AlphaFoldDB" id="A0A382Q9F5"/>